<proteinExistence type="predicted"/>
<comment type="caution">
    <text evidence="1">The sequence shown here is derived from an EMBL/GenBank/DDBJ whole genome shotgun (WGS) entry which is preliminary data.</text>
</comment>
<dbReference type="EMBL" id="CAJZBQ010000015">
    <property type="protein sequence ID" value="CAG9316134.1"/>
    <property type="molecule type" value="Genomic_DNA"/>
</dbReference>
<accession>A0AAU9J635</accession>
<dbReference type="AlphaFoldDB" id="A0AAU9J635"/>
<evidence type="ECO:0000313" key="1">
    <source>
        <dbReference type="EMBL" id="CAG9316134.1"/>
    </source>
</evidence>
<keyword evidence="2" id="KW-1185">Reference proteome</keyword>
<organism evidence="1 2">
    <name type="scientific">Blepharisma stoltei</name>
    <dbReference type="NCBI Taxonomy" id="1481888"/>
    <lineage>
        <taxon>Eukaryota</taxon>
        <taxon>Sar</taxon>
        <taxon>Alveolata</taxon>
        <taxon>Ciliophora</taxon>
        <taxon>Postciliodesmatophora</taxon>
        <taxon>Heterotrichea</taxon>
        <taxon>Heterotrichida</taxon>
        <taxon>Blepharismidae</taxon>
        <taxon>Blepharisma</taxon>
    </lineage>
</organism>
<name>A0AAU9J635_9CILI</name>
<reference evidence="1" key="1">
    <citation type="submission" date="2021-09" db="EMBL/GenBank/DDBJ databases">
        <authorList>
            <consortium name="AG Swart"/>
            <person name="Singh M."/>
            <person name="Singh A."/>
            <person name="Seah K."/>
            <person name="Emmerich C."/>
        </authorList>
    </citation>
    <scope>NUCLEOTIDE SEQUENCE</scope>
    <source>
        <strain evidence="1">ATCC30299</strain>
    </source>
</reference>
<dbReference type="Proteomes" id="UP001162131">
    <property type="component" value="Unassembled WGS sequence"/>
</dbReference>
<evidence type="ECO:0000313" key="2">
    <source>
        <dbReference type="Proteomes" id="UP001162131"/>
    </source>
</evidence>
<protein>
    <submittedName>
        <fullName evidence="1">Uncharacterized protein</fullName>
    </submittedName>
</protein>
<sequence>MELDRILLCKIASKGWSFNAESTSFLNQAMSVSIIKNDSNTFRKVSLQYIFPLIGYCKFIENLTLF</sequence>
<gene>
    <name evidence="1" type="ORF">BSTOLATCC_MIC15574</name>
</gene>